<evidence type="ECO:0000259" key="1">
    <source>
        <dbReference type="Pfam" id="PF01073"/>
    </source>
</evidence>
<dbReference type="GO" id="GO:0006694">
    <property type="term" value="P:steroid biosynthetic process"/>
    <property type="evidence" value="ECO:0007669"/>
    <property type="project" value="InterPro"/>
</dbReference>
<dbReference type="OMA" id="WYNIDKA"/>
<gene>
    <name evidence="2" type="ORF">ARMOST_21189</name>
</gene>
<dbReference type="Pfam" id="PF01073">
    <property type="entry name" value="3Beta_HSD"/>
    <property type="match status" value="1"/>
</dbReference>
<dbReference type="Gene3D" id="3.40.50.720">
    <property type="entry name" value="NAD(P)-binding Rossmann-like Domain"/>
    <property type="match status" value="1"/>
</dbReference>
<accession>A0A284S9E8</accession>
<organism evidence="2 3">
    <name type="scientific">Armillaria ostoyae</name>
    <name type="common">Armillaria root rot fungus</name>
    <dbReference type="NCBI Taxonomy" id="47428"/>
    <lineage>
        <taxon>Eukaryota</taxon>
        <taxon>Fungi</taxon>
        <taxon>Dikarya</taxon>
        <taxon>Basidiomycota</taxon>
        <taxon>Agaricomycotina</taxon>
        <taxon>Agaricomycetes</taxon>
        <taxon>Agaricomycetidae</taxon>
        <taxon>Agaricales</taxon>
        <taxon>Marasmiineae</taxon>
        <taxon>Physalacriaceae</taxon>
        <taxon>Armillaria</taxon>
    </lineage>
</organism>
<dbReference type="PANTHER" id="PTHR43000">
    <property type="entry name" value="DTDP-D-GLUCOSE 4,6-DEHYDRATASE-RELATED"/>
    <property type="match status" value="1"/>
</dbReference>
<evidence type="ECO:0000313" key="3">
    <source>
        <dbReference type="Proteomes" id="UP000219338"/>
    </source>
</evidence>
<proteinExistence type="predicted"/>
<dbReference type="EMBL" id="FUEG01000046">
    <property type="protein sequence ID" value="SJL17633.1"/>
    <property type="molecule type" value="Genomic_DNA"/>
</dbReference>
<keyword evidence="3" id="KW-1185">Reference proteome</keyword>
<dbReference type="InterPro" id="IPR002225">
    <property type="entry name" value="3Beta_OHSteriod_DH/Estase"/>
</dbReference>
<dbReference type="SUPFAM" id="SSF51735">
    <property type="entry name" value="NAD(P)-binding Rossmann-fold domains"/>
    <property type="match status" value="1"/>
</dbReference>
<evidence type="ECO:0000313" key="2">
    <source>
        <dbReference type="EMBL" id="SJL17633.1"/>
    </source>
</evidence>
<dbReference type="AlphaFoldDB" id="A0A284S9E8"/>
<name>A0A284S9E8_ARMOS</name>
<reference evidence="3" key="1">
    <citation type="journal article" date="2017" name="Nat. Ecol. Evol.">
        <title>Genome expansion and lineage-specific genetic innovations in the forest pathogenic fungi Armillaria.</title>
        <authorList>
            <person name="Sipos G."/>
            <person name="Prasanna A.N."/>
            <person name="Walter M.C."/>
            <person name="O'Connor E."/>
            <person name="Balint B."/>
            <person name="Krizsan K."/>
            <person name="Kiss B."/>
            <person name="Hess J."/>
            <person name="Varga T."/>
            <person name="Slot J."/>
            <person name="Riley R."/>
            <person name="Boka B."/>
            <person name="Rigling D."/>
            <person name="Barry K."/>
            <person name="Lee J."/>
            <person name="Mihaltcheva S."/>
            <person name="LaButti K."/>
            <person name="Lipzen A."/>
            <person name="Waldron R."/>
            <person name="Moloney N.M."/>
            <person name="Sperisen C."/>
            <person name="Kredics L."/>
            <person name="Vagvoelgyi C."/>
            <person name="Patrignani A."/>
            <person name="Fitzpatrick D."/>
            <person name="Nagy I."/>
            <person name="Doyle S."/>
            <person name="Anderson J.B."/>
            <person name="Grigoriev I.V."/>
            <person name="Gueldener U."/>
            <person name="Muensterkoetter M."/>
            <person name="Nagy L.G."/>
        </authorList>
    </citation>
    <scope>NUCLEOTIDE SEQUENCE [LARGE SCALE GENOMIC DNA]</scope>
    <source>
        <strain evidence="3">C18/9</strain>
    </source>
</reference>
<sequence length="348" mass="38270">MLAKHMVIGGAGFLGSHIVGTLKARGDLTVGVFDLVLPSASESVEGVEYFTGDITDEPRLTEILKQFGPVVVYHTASPIHGLSPDVYFRVNEEGTWVVVSACRASGIKRIVYTSSTGVVWTGADLAGVKEDNVPVPSKGYDAYHHTKALGEKIILNVNDVDGMKVVILRPCGMTGERDKQLMWRVAKLYEDGQHNVQIGDNTNLVDYLYAGNAAQAHVLAGDCLLEKPETVAGQIFFITNGQPMPQWTFNRLIFKELGDDGSKKIVIIPRALALFLAMITELACKVTGKKSEFSLFNVRFATAIQWYNIDKARLLLGYEPKVSLEEGIHRTVEWWKASGAENQKQSLD</sequence>
<dbReference type="InterPro" id="IPR036291">
    <property type="entry name" value="NAD(P)-bd_dom_sf"/>
</dbReference>
<dbReference type="Proteomes" id="UP000219338">
    <property type="component" value="Unassembled WGS sequence"/>
</dbReference>
<dbReference type="STRING" id="47428.A0A284S9E8"/>
<feature type="domain" description="3-beta hydroxysteroid dehydrogenase/isomerase" evidence="1">
    <location>
        <begin position="6"/>
        <end position="265"/>
    </location>
</feature>
<dbReference type="OrthoDB" id="10058185at2759"/>
<dbReference type="GO" id="GO:0016616">
    <property type="term" value="F:oxidoreductase activity, acting on the CH-OH group of donors, NAD or NADP as acceptor"/>
    <property type="evidence" value="ECO:0007669"/>
    <property type="project" value="InterPro"/>
</dbReference>
<protein>
    <submittedName>
        <fullName evidence="2">Related to Sterol-4-alpha-carboxylate 3-dehydrogenase, decarboxylating</fullName>
    </submittedName>
</protein>